<dbReference type="SUPFAM" id="SSF57756">
    <property type="entry name" value="Retrovirus zinc finger-like domains"/>
    <property type="match status" value="1"/>
</dbReference>
<keyword evidence="3" id="KW-0862">Zinc</keyword>
<keyword evidence="3" id="KW-0863">Zinc-finger</keyword>
<keyword evidence="2" id="KW-0238">DNA-binding</keyword>
<name>A0A699GTB0_TANCI</name>
<evidence type="ECO:0000256" key="4">
    <source>
        <dbReference type="SAM" id="MobiDB-lite"/>
    </source>
</evidence>
<dbReference type="CDD" id="cd09272">
    <property type="entry name" value="RNase_HI_RT_Ty1"/>
    <property type="match status" value="1"/>
</dbReference>
<keyword evidence="1" id="KW-0378">Hydrolase</keyword>
<dbReference type="InterPro" id="IPR012337">
    <property type="entry name" value="RNaseH-like_sf"/>
</dbReference>
<dbReference type="InterPro" id="IPR001878">
    <property type="entry name" value="Znf_CCHC"/>
</dbReference>
<keyword evidence="1" id="KW-0645">Protease</keyword>
<dbReference type="GO" id="GO:0008270">
    <property type="term" value="F:zinc ion binding"/>
    <property type="evidence" value="ECO:0007669"/>
    <property type="project" value="UniProtKB-KW"/>
</dbReference>
<dbReference type="EMBL" id="BKCJ010008262">
    <property type="protein sequence ID" value="GEU81353.1"/>
    <property type="molecule type" value="Genomic_DNA"/>
</dbReference>
<evidence type="ECO:0000256" key="3">
    <source>
        <dbReference type="PROSITE-ProRule" id="PRU00047"/>
    </source>
</evidence>
<dbReference type="InterPro" id="IPR036875">
    <property type="entry name" value="Znf_CCHC_sf"/>
</dbReference>
<dbReference type="GO" id="GO:0003677">
    <property type="term" value="F:DNA binding"/>
    <property type="evidence" value="ECO:0007669"/>
    <property type="project" value="UniProtKB-KW"/>
</dbReference>
<feature type="domain" description="CCHC-type" evidence="5">
    <location>
        <begin position="169"/>
        <end position="183"/>
    </location>
</feature>
<proteinExistence type="predicted"/>
<dbReference type="SUPFAM" id="SSF56672">
    <property type="entry name" value="DNA/RNA polymerases"/>
    <property type="match status" value="1"/>
</dbReference>
<keyword evidence="3" id="KW-0479">Metal-binding</keyword>
<accession>A0A699GTB0</accession>
<feature type="region of interest" description="Disordered" evidence="4">
    <location>
        <begin position="1149"/>
        <end position="1178"/>
    </location>
</feature>
<evidence type="ECO:0000259" key="5">
    <source>
        <dbReference type="PROSITE" id="PS50158"/>
    </source>
</evidence>
<organism evidence="6">
    <name type="scientific">Tanacetum cinerariifolium</name>
    <name type="common">Dalmatian daisy</name>
    <name type="synonym">Chrysanthemum cinerariifolium</name>
    <dbReference type="NCBI Taxonomy" id="118510"/>
    <lineage>
        <taxon>Eukaryota</taxon>
        <taxon>Viridiplantae</taxon>
        <taxon>Streptophyta</taxon>
        <taxon>Embryophyta</taxon>
        <taxon>Tracheophyta</taxon>
        <taxon>Spermatophyta</taxon>
        <taxon>Magnoliopsida</taxon>
        <taxon>eudicotyledons</taxon>
        <taxon>Gunneridae</taxon>
        <taxon>Pentapetalae</taxon>
        <taxon>asterids</taxon>
        <taxon>campanulids</taxon>
        <taxon>Asterales</taxon>
        <taxon>Asteraceae</taxon>
        <taxon>Asteroideae</taxon>
        <taxon>Anthemideae</taxon>
        <taxon>Anthemidinae</taxon>
        <taxon>Tanacetum</taxon>
    </lineage>
</organism>
<comment type="caution">
    <text evidence="6">The sequence shown here is derived from an EMBL/GenBank/DDBJ whole genome shotgun (WGS) entry which is preliminary data.</text>
</comment>
<feature type="compositionally biased region" description="Basic and acidic residues" evidence="4">
    <location>
        <begin position="1151"/>
        <end position="1178"/>
    </location>
</feature>
<evidence type="ECO:0000256" key="1">
    <source>
        <dbReference type="ARBA" id="ARBA00022670"/>
    </source>
</evidence>
<dbReference type="PANTHER" id="PTHR34072:SF52">
    <property type="entry name" value="RIBONUCLEASE H"/>
    <property type="match status" value="1"/>
</dbReference>
<dbReference type="SUPFAM" id="SSF53098">
    <property type="entry name" value="Ribonuclease H-like"/>
    <property type="match status" value="1"/>
</dbReference>
<reference evidence="6" key="1">
    <citation type="journal article" date="2019" name="Sci. Rep.">
        <title>Draft genome of Tanacetum cinerariifolium, the natural source of mosquito coil.</title>
        <authorList>
            <person name="Yamashiro T."/>
            <person name="Shiraishi A."/>
            <person name="Satake H."/>
            <person name="Nakayama K."/>
        </authorList>
    </citation>
    <scope>NUCLEOTIDE SEQUENCE</scope>
</reference>
<gene>
    <name evidence="6" type="ORF">Tci_053331</name>
</gene>
<dbReference type="InterPro" id="IPR041577">
    <property type="entry name" value="RT_RNaseH_2"/>
</dbReference>
<dbReference type="PROSITE" id="PS50158">
    <property type="entry name" value="ZF_CCHC"/>
    <property type="match status" value="1"/>
</dbReference>
<dbReference type="GO" id="GO:0008233">
    <property type="term" value="F:peptidase activity"/>
    <property type="evidence" value="ECO:0007669"/>
    <property type="project" value="UniProtKB-KW"/>
</dbReference>
<sequence length="1690" mass="193014">MVKKVLTKPVGLSEQTYKPTTAEEKQDRRNEMKARGTLLMALPNKDQLKFHSYQDAKLLMEAIEKCTNKADTTASGVSTAYTQDTTVNSTYVDNLSDAMICAFLASQPNTPQLAKEDLEQIDPDDLEEMDLHWEMAMLTIRARRFMKRTGRRLDMNGRRIGFDKTKVECFNCHKNSHFARECRAPWNQDNRSREYRRTTILVETPTKNALIAQDRIGRELHAPKRDLRLIDEHFESESVDVSTVSSSADKTVNVTYKGVLSTEEPKSVMKNNFVPLIIEDWHSDDDNEDELSPTVEVKTVKPSVEKIESIKTPREIVKTAESHMPHKYYPRENKRNWSNLMVNDSTARERAVVSGDMGRDVNAVKASACWVWKAKNSSASITFKKYSYIDARGRSKYMTGNKCYLTDFKAFDGGFVSFGDGKGRISSKGTKEKLVASQDEKKKELEQEYILIPICTTGPLISQDAKDSAEDAGKKAFEVDAGEASDNDRQDNQNAFSLPHVHMVTPIVYTGIFGNAYDDDVLEEEVDINNVDSSYAIPEATKFLKNHPQEQVIGSLETPIQTRHMSKTHEEFRFLSSVYKIRRTNHNDFQNCLFACFLSQMEPKKPVQALQDPSWVEARQEELLQFKLLKVWTLVDLPKDKWAIASRPDITFAVCACARFEDTPKTSHLHAVKRIFRYLKGNPQLETIVANSTTEAEYVATANCCRQMLDYGFNLMNTIIYIDNESTIYIVKNPVFHSKTKHIEIRHHFIRDAYKKKLIQVIKIHTDKNVADLLTKAFDVSMFQFLNASIGLLNLCSDNEYILVIAKDGRCFVDTSEVTTGNTLLSTVGLTTIGQRKEAEVSHDESEDEDHVPTPSSDPLLSGEDSYTLNELMVLCTSLQEHVFDLQEAKDAQLKDIVALKKKVSKLLKWSKSRSRGIKRLMKIGSDDEIALDADTQGRKNDDEIFRVDDLSGEEVVLDTTTGELEKQIIEEVSTVEPVTTAGEVVTTVADKVSAAPTTDVTEDEITMAQALATLKCTKPKVVIQEQEVSTIISAAATIVTTAVPTPRAKEAEEQEAARLSRAQQDKEANISWDNTQDMMKADSLLAERLQAREKEEFSKVQKARLLVELIKKRKKHFAALRAQEKRNKPPIKAQMREMRKVNNFIAMDSEAQKRNGKETQESSTKRTAKSLESDISKKQKVDENVEPVINDNEELKKCMKIVPDDGDEVLIKAIPISSRSPTIIDYKIHKEGKKNYFKIIRVDGNSQVYQTFEKMFKNFNREDVEVLWAIGKDKFKKEKPVDDMDNILLRTLKTMFEHHVEDTIWTYQQRLVKGRIIRIKGLQGVTAVQNTAAYGVSTVKWIKTYEEIKIEKAEAAFQLLKQQLYSASILALPEGSENFVVYCNASQKGLGVVLMQKENVIAYASCQLKVHEKNYTTYDLELGAVVFSLKMWRHYLYGLNFPKQALSDQSEAIKEENFIKEDLHGMINKLEPRADGTLCLNNRSWILQIATYVSKCLTYAKVKTEYHKPFGLLVQPEILQWKWENITMDFVTKLPKTTTDQDTIWIIIDRLTKSAHFLHMREDDTLEKLTRQYLKALGTRLDMSTTYHPQTDEKLSRVHSTFHVSKLMKCMANEPLAIPLDEIQVDDKLNFIEELVEVMDHEVKRLNQSHIPIVKVRWNFRRGPEFTWEREDQMQKKYPHLFTNSAPAV</sequence>
<dbReference type="GO" id="GO:0006508">
    <property type="term" value="P:proteolysis"/>
    <property type="evidence" value="ECO:0007669"/>
    <property type="project" value="UniProtKB-KW"/>
</dbReference>
<feature type="region of interest" description="Disordered" evidence="4">
    <location>
        <begin position="836"/>
        <end position="862"/>
    </location>
</feature>
<dbReference type="Pfam" id="PF17919">
    <property type="entry name" value="RT_RNaseH_2"/>
    <property type="match status" value="1"/>
</dbReference>
<protein>
    <recommendedName>
        <fullName evidence="5">CCHC-type domain-containing protein</fullName>
    </recommendedName>
</protein>
<evidence type="ECO:0000313" key="6">
    <source>
        <dbReference type="EMBL" id="GEU81353.1"/>
    </source>
</evidence>
<dbReference type="InterPro" id="IPR043502">
    <property type="entry name" value="DNA/RNA_pol_sf"/>
</dbReference>
<evidence type="ECO:0000256" key="2">
    <source>
        <dbReference type="ARBA" id="ARBA00023125"/>
    </source>
</evidence>
<dbReference type="PANTHER" id="PTHR34072">
    <property type="entry name" value="ENZYMATIC POLYPROTEIN-RELATED"/>
    <property type="match status" value="1"/>
</dbReference>